<keyword evidence="3 4" id="KW-0408">Iron</keyword>
<keyword evidence="2 4" id="KW-0479">Metal-binding</keyword>
<organism evidence="5 6">
    <name type="scientific">Thielaviopsis punctulata</name>
    <dbReference type="NCBI Taxonomy" id="72032"/>
    <lineage>
        <taxon>Eukaryota</taxon>
        <taxon>Fungi</taxon>
        <taxon>Dikarya</taxon>
        <taxon>Ascomycota</taxon>
        <taxon>Pezizomycotina</taxon>
        <taxon>Sordariomycetes</taxon>
        <taxon>Hypocreomycetidae</taxon>
        <taxon>Microascales</taxon>
        <taxon>Ceratocystidaceae</taxon>
        <taxon>Thielaviopsis</taxon>
    </lineage>
</organism>
<evidence type="ECO:0000313" key="6">
    <source>
        <dbReference type="Proteomes" id="UP000033483"/>
    </source>
</evidence>
<dbReference type="GO" id="GO:0019441">
    <property type="term" value="P:L-tryptophan catabolic process to kynurenine"/>
    <property type="evidence" value="ECO:0007669"/>
    <property type="project" value="InterPro"/>
</dbReference>
<reference evidence="5 6" key="1">
    <citation type="submission" date="2015-03" db="EMBL/GenBank/DDBJ databases">
        <authorList>
            <person name="Radwan O."/>
            <person name="Al-Naeli F.A."/>
            <person name="Rendon G.A."/>
            <person name="Fields C."/>
        </authorList>
    </citation>
    <scope>NUCLEOTIDE SEQUENCE [LARGE SCALE GENOMIC DNA]</scope>
    <source>
        <strain evidence="5">CR-DP1</strain>
    </source>
</reference>
<evidence type="ECO:0008006" key="7">
    <source>
        <dbReference type="Google" id="ProtNLM"/>
    </source>
</evidence>
<dbReference type="GO" id="GO:0033754">
    <property type="term" value="F:indoleamine 2,3-dioxygenase activity"/>
    <property type="evidence" value="ECO:0007669"/>
    <property type="project" value="TreeGrafter"/>
</dbReference>
<comment type="caution">
    <text evidence="5">The sequence shown here is derived from an EMBL/GenBank/DDBJ whole genome shotgun (WGS) entry which is preliminary data.</text>
</comment>
<dbReference type="GO" id="GO:0020037">
    <property type="term" value="F:heme binding"/>
    <property type="evidence" value="ECO:0007669"/>
    <property type="project" value="InterPro"/>
</dbReference>
<evidence type="ECO:0000256" key="1">
    <source>
        <dbReference type="ARBA" id="ARBA00007119"/>
    </source>
</evidence>
<dbReference type="PANTHER" id="PTHR28657">
    <property type="entry name" value="INDOLEAMINE 2,3-DIOXYGENASE"/>
    <property type="match status" value="1"/>
</dbReference>
<dbReference type="SUPFAM" id="SSF140959">
    <property type="entry name" value="Indolic compounds 2,3-dioxygenase-like"/>
    <property type="match status" value="1"/>
</dbReference>
<dbReference type="GO" id="GO:0005737">
    <property type="term" value="C:cytoplasm"/>
    <property type="evidence" value="ECO:0007669"/>
    <property type="project" value="TreeGrafter"/>
</dbReference>
<dbReference type="EMBL" id="LAEV01000406">
    <property type="protein sequence ID" value="KKA30368.1"/>
    <property type="molecule type" value="Genomic_DNA"/>
</dbReference>
<evidence type="ECO:0000313" key="5">
    <source>
        <dbReference type="EMBL" id="KKA30368.1"/>
    </source>
</evidence>
<comment type="similarity">
    <text evidence="1">Belongs to the indoleamine 2,3-dioxygenase family.</text>
</comment>
<dbReference type="InterPro" id="IPR000898">
    <property type="entry name" value="Indolamine_dOase"/>
</dbReference>
<sequence>MPALITDPPYAQLLANHAITANGFLPLASPLARLPPTYDAWEDIAHHLPKLLAAGDLRAAVDRLPVLPADGIQTEQEWRRAYVVLAFLTHAYIWCGAEPAATIPPAITVPFLAVCATLDLPPVLTYAASNLWNFCSSSPTLDFTDVSTLTVPMTFTGTRSEEWFFKISVAMEAQGAATIPRMLGALDAVARGDFSAVADALEHLAEAIHKTTQLLNRMHEGCDPATFYHAIRPFLAGTKNMASVGLPNGVFFDEGSGRGTFRALRGGSNGQSSLIQFWDLVLGVNHRGEADGDETFHEQVRGYMPGGHRRFLANVRETGGLRKAVLHCRDERVREMYGRAVGALTEFRNAHIGIVTRYIVTPSRRAAGRNVGGGGIKRVKTNLATVSAGKDELTGTGGTALIPFLKQSRDETREAGLVD</sequence>
<evidence type="ECO:0000256" key="3">
    <source>
        <dbReference type="ARBA" id="ARBA00023004"/>
    </source>
</evidence>
<name>A0A0F4ZKI0_9PEZI</name>
<dbReference type="Gene3D" id="1.20.58.480">
    <property type="match status" value="1"/>
</dbReference>
<accession>A0A0F4ZKI0</accession>
<dbReference type="GO" id="GO:0034354">
    <property type="term" value="P:'de novo' NAD+ biosynthetic process from L-tryptophan"/>
    <property type="evidence" value="ECO:0007669"/>
    <property type="project" value="TreeGrafter"/>
</dbReference>
<dbReference type="InterPro" id="IPR037217">
    <property type="entry name" value="Trp/Indoleamine_2_3_dOase-like"/>
</dbReference>
<dbReference type="AlphaFoldDB" id="A0A0F4ZKI0"/>
<dbReference type="PANTHER" id="PTHR28657:SF10">
    <property type="entry name" value="INDOLEAMINE 2,3-DIOXYGENASE"/>
    <property type="match status" value="1"/>
</dbReference>
<dbReference type="GO" id="GO:0046872">
    <property type="term" value="F:metal ion binding"/>
    <property type="evidence" value="ECO:0007669"/>
    <property type="project" value="UniProtKB-KW"/>
</dbReference>
<dbReference type="Pfam" id="PF01231">
    <property type="entry name" value="IDO"/>
    <property type="match status" value="1"/>
</dbReference>
<evidence type="ECO:0000256" key="2">
    <source>
        <dbReference type="ARBA" id="ARBA00022723"/>
    </source>
</evidence>
<proteinExistence type="inferred from homology"/>
<dbReference type="Proteomes" id="UP000033483">
    <property type="component" value="Unassembled WGS sequence"/>
</dbReference>
<evidence type="ECO:0000256" key="4">
    <source>
        <dbReference type="PIRSR" id="PIRSR600898-1"/>
    </source>
</evidence>
<keyword evidence="6" id="KW-1185">Reference proteome</keyword>
<dbReference type="PROSITE" id="PS00876">
    <property type="entry name" value="IDO_1"/>
    <property type="match status" value="1"/>
</dbReference>
<feature type="binding site" description="proximal binding residue" evidence="4">
    <location>
        <position position="351"/>
    </location>
    <ligand>
        <name>heme b</name>
        <dbReference type="ChEBI" id="CHEBI:60344"/>
    </ligand>
    <ligandPart>
        <name>Fe</name>
        <dbReference type="ChEBI" id="CHEBI:18248"/>
    </ligandPart>
</feature>
<keyword evidence="4" id="KW-0349">Heme</keyword>
<protein>
    <recommendedName>
        <fullName evidence="7">Indoleamine 2,3-dioxygenase</fullName>
    </recommendedName>
</protein>
<dbReference type="OrthoDB" id="540174at2759"/>
<gene>
    <name evidence="5" type="ORF">TD95_001034</name>
</gene>